<feature type="region of interest" description="Disordered" evidence="1">
    <location>
        <begin position="36"/>
        <end position="63"/>
    </location>
</feature>
<dbReference type="KEGG" id="dpp:DICPUDRAFT_82303"/>
<reference evidence="3" key="1">
    <citation type="journal article" date="2011" name="Genome Biol.">
        <title>Comparative genomics of the social amoebae Dictyostelium discoideum and Dictyostelium purpureum.</title>
        <authorList>
            <consortium name="US DOE Joint Genome Institute (JGI-PGF)"/>
            <person name="Sucgang R."/>
            <person name="Kuo A."/>
            <person name="Tian X."/>
            <person name="Salerno W."/>
            <person name="Parikh A."/>
            <person name="Feasley C.L."/>
            <person name="Dalin E."/>
            <person name="Tu H."/>
            <person name="Huang E."/>
            <person name="Barry K."/>
            <person name="Lindquist E."/>
            <person name="Shapiro H."/>
            <person name="Bruce D."/>
            <person name="Schmutz J."/>
            <person name="Salamov A."/>
            <person name="Fey P."/>
            <person name="Gaudet P."/>
            <person name="Anjard C."/>
            <person name="Babu M.M."/>
            <person name="Basu S."/>
            <person name="Bushmanova Y."/>
            <person name="van der Wel H."/>
            <person name="Katoh-Kurasawa M."/>
            <person name="Dinh C."/>
            <person name="Coutinho P.M."/>
            <person name="Saito T."/>
            <person name="Elias M."/>
            <person name="Schaap P."/>
            <person name="Kay R.R."/>
            <person name="Henrissat B."/>
            <person name="Eichinger L."/>
            <person name="Rivero F."/>
            <person name="Putnam N.H."/>
            <person name="West C.M."/>
            <person name="Loomis W.F."/>
            <person name="Chisholm R.L."/>
            <person name="Shaulsky G."/>
            <person name="Strassmann J.E."/>
            <person name="Queller D.C."/>
            <person name="Kuspa A."/>
            <person name="Grigoriev I.V."/>
        </authorList>
    </citation>
    <scope>NUCLEOTIDE SEQUENCE [LARGE SCALE GENOMIC DNA]</scope>
    <source>
        <strain evidence="3">QSDP1</strain>
    </source>
</reference>
<feature type="region of interest" description="Disordered" evidence="1">
    <location>
        <begin position="71"/>
        <end position="90"/>
    </location>
</feature>
<evidence type="ECO:0000256" key="1">
    <source>
        <dbReference type="SAM" id="MobiDB-lite"/>
    </source>
</evidence>
<proteinExistence type="predicted"/>
<name>F0ZW50_DICPU</name>
<evidence type="ECO:0000313" key="3">
    <source>
        <dbReference type="Proteomes" id="UP000001064"/>
    </source>
</evidence>
<keyword evidence="3" id="KW-1185">Reference proteome</keyword>
<dbReference type="GeneID" id="10507820"/>
<feature type="compositionally biased region" description="Basic and acidic residues" evidence="1">
    <location>
        <begin position="39"/>
        <end position="50"/>
    </location>
</feature>
<sequence length="198" mass="21823">MYPDNYDPITKMVIGEDMSSSRISYRNVIVTVRSSSRILHREKSQKHPKEPTTNNKPKDVTNAVLKDTVQTSTSNTQKPAPIANPIDDQKNHIPLGDSIFSPIQSKIRATLDSMDSPKTPTFSSIQNKNKSPLTQITIANFAKSVENNNPQISIGSIPIVANKESQQKPTKKTTTTTAIPNLPPTRSRSSTFPAPKTK</sequence>
<feature type="region of interest" description="Disordered" evidence="1">
    <location>
        <begin position="158"/>
        <end position="198"/>
    </location>
</feature>
<protein>
    <submittedName>
        <fullName evidence="2">Uncharacterized protein</fullName>
    </submittedName>
</protein>
<dbReference type="RefSeq" id="XP_003291644.1">
    <property type="nucleotide sequence ID" value="XM_003291596.1"/>
</dbReference>
<dbReference type="EMBL" id="GL871227">
    <property type="protein sequence ID" value="EGC31843.1"/>
    <property type="molecule type" value="Genomic_DNA"/>
</dbReference>
<dbReference type="Proteomes" id="UP000001064">
    <property type="component" value="Unassembled WGS sequence"/>
</dbReference>
<accession>F0ZW50</accession>
<gene>
    <name evidence="2" type="ORF">DICPUDRAFT_82303</name>
</gene>
<organism evidence="2 3">
    <name type="scientific">Dictyostelium purpureum</name>
    <name type="common">Slime mold</name>
    <dbReference type="NCBI Taxonomy" id="5786"/>
    <lineage>
        <taxon>Eukaryota</taxon>
        <taxon>Amoebozoa</taxon>
        <taxon>Evosea</taxon>
        <taxon>Eumycetozoa</taxon>
        <taxon>Dictyostelia</taxon>
        <taxon>Dictyosteliales</taxon>
        <taxon>Dictyosteliaceae</taxon>
        <taxon>Dictyostelium</taxon>
    </lineage>
</organism>
<dbReference type="AlphaFoldDB" id="F0ZW50"/>
<evidence type="ECO:0000313" key="2">
    <source>
        <dbReference type="EMBL" id="EGC31843.1"/>
    </source>
</evidence>
<dbReference type="VEuPathDB" id="AmoebaDB:DICPUDRAFT_82303"/>
<dbReference type="InParanoid" id="F0ZW50"/>